<dbReference type="PROSITE" id="PS00134">
    <property type="entry name" value="TRYPSIN_HIS"/>
    <property type="match status" value="1"/>
</dbReference>
<dbReference type="PANTHER" id="PTHR24258:SF142">
    <property type="entry name" value="PEPTIDASE S1 DOMAIN-CONTAINING PROTEIN"/>
    <property type="match status" value="1"/>
</dbReference>
<dbReference type="PANTHER" id="PTHR24258">
    <property type="entry name" value="SERINE PROTEASE-RELATED"/>
    <property type="match status" value="1"/>
</dbReference>
<feature type="region of interest" description="Disordered" evidence="5">
    <location>
        <begin position="428"/>
        <end position="471"/>
    </location>
</feature>
<dbReference type="AlphaFoldDB" id="A0A6G0ZCN2"/>
<evidence type="ECO:0000256" key="5">
    <source>
        <dbReference type="SAM" id="MobiDB-lite"/>
    </source>
</evidence>
<dbReference type="SMART" id="SM00020">
    <property type="entry name" value="Tryp_SPc"/>
    <property type="match status" value="1"/>
</dbReference>
<gene>
    <name evidence="7" type="ORF">FWK35_00003681</name>
</gene>
<comment type="similarity">
    <text evidence="4">Belongs to the peptidase S1 family. CLIP subfamily.</text>
</comment>
<evidence type="ECO:0000313" key="8">
    <source>
        <dbReference type="Proteomes" id="UP000478052"/>
    </source>
</evidence>
<dbReference type="Gene3D" id="2.40.10.10">
    <property type="entry name" value="Trypsin-like serine proteases"/>
    <property type="match status" value="1"/>
</dbReference>
<dbReference type="Proteomes" id="UP000478052">
    <property type="component" value="Unassembled WGS sequence"/>
</dbReference>
<dbReference type="FunFam" id="2.40.10.10:FF:000028">
    <property type="entry name" value="Serine protease easter"/>
    <property type="match status" value="1"/>
</dbReference>
<proteinExistence type="inferred from homology"/>
<dbReference type="GO" id="GO:0006508">
    <property type="term" value="P:proteolysis"/>
    <property type="evidence" value="ECO:0007669"/>
    <property type="project" value="InterPro"/>
</dbReference>
<feature type="region of interest" description="Disordered" evidence="5">
    <location>
        <begin position="710"/>
        <end position="818"/>
    </location>
</feature>
<dbReference type="Pfam" id="PF00089">
    <property type="entry name" value="Trypsin"/>
    <property type="match status" value="2"/>
</dbReference>
<feature type="region of interest" description="Disordered" evidence="5">
    <location>
        <begin position="495"/>
        <end position="525"/>
    </location>
</feature>
<dbReference type="CDD" id="cd00190">
    <property type="entry name" value="Tryp_SPc"/>
    <property type="match status" value="1"/>
</dbReference>
<comment type="caution">
    <text evidence="7">The sequence shown here is derived from an EMBL/GenBank/DDBJ whole genome shotgun (WGS) entry which is preliminary data.</text>
</comment>
<dbReference type="GO" id="GO:0004252">
    <property type="term" value="F:serine-type endopeptidase activity"/>
    <property type="evidence" value="ECO:0007669"/>
    <property type="project" value="InterPro"/>
</dbReference>
<dbReference type="SUPFAM" id="SSF50494">
    <property type="entry name" value="Trypsin-like serine proteases"/>
    <property type="match status" value="1"/>
</dbReference>
<feature type="domain" description="Peptidase S1" evidence="6">
    <location>
        <begin position="859"/>
        <end position="1137"/>
    </location>
</feature>
<feature type="region of interest" description="Disordered" evidence="5">
    <location>
        <begin position="183"/>
        <end position="232"/>
    </location>
</feature>
<dbReference type="PROSITE" id="PS50240">
    <property type="entry name" value="TRYPSIN_DOM"/>
    <property type="match status" value="1"/>
</dbReference>
<keyword evidence="1" id="KW-0732">Signal</keyword>
<dbReference type="EMBL" id="VUJU01000719">
    <property type="protein sequence ID" value="KAF0768700.1"/>
    <property type="molecule type" value="Genomic_DNA"/>
</dbReference>
<organism evidence="7 8">
    <name type="scientific">Aphis craccivora</name>
    <name type="common">Cowpea aphid</name>
    <dbReference type="NCBI Taxonomy" id="307492"/>
    <lineage>
        <taxon>Eukaryota</taxon>
        <taxon>Metazoa</taxon>
        <taxon>Ecdysozoa</taxon>
        <taxon>Arthropoda</taxon>
        <taxon>Hexapoda</taxon>
        <taxon>Insecta</taxon>
        <taxon>Pterygota</taxon>
        <taxon>Neoptera</taxon>
        <taxon>Paraneoptera</taxon>
        <taxon>Hemiptera</taxon>
        <taxon>Sternorrhyncha</taxon>
        <taxon>Aphidomorpha</taxon>
        <taxon>Aphidoidea</taxon>
        <taxon>Aphididae</taxon>
        <taxon>Aphidini</taxon>
        <taxon>Aphis</taxon>
        <taxon>Aphis</taxon>
    </lineage>
</organism>
<dbReference type="InterPro" id="IPR001314">
    <property type="entry name" value="Peptidase_S1A"/>
</dbReference>
<evidence type="ECO:0000256" key="3">
    <source>
        <dbReference type="ARBA" id="ARBA00023180"/>
    </source>
</evidence>
<name>A0A6G0ZCN2_APHCR</name>
<dbReference type="InterPro" id="IPR001254">
    <property type="entry name" value="Trypsin_dom"/>
</dbReference>
<keyword evidence="8" id="KW-1185">Reference proteome</keyword>
<keyword evidence="7" id="KW-0176">Collagen</keyword>
<dbReference type="OrthoDB" id="5949700at2759"/>
<dbReference type="PRINTS" id="PR00722">
    <property type="entry name" value="CHYMOTRYPSIN"/>
</dbReference>
<feature type="compositionally biased region" description="Basic and acidic residues" evidence="5">
    <location>
        <begin position="55"/>
        <end position="66"/>
    </location>
</feature>
<feature type="region of interest" description="Disordered" evidence="5">
    <location>
        <begin position="631"/>
        <end position="658"/>
    </location>
</feature>
<dbReference type="GO" id="GO:0005581">
    <property type="term" value="C:collagen trimer"/>
    <property type="evidence" value="ECO:0007669"/>
    <property type="project" value="UniProtKB-KW"/>
</dbReference>
<keyword evidence="3" id="KW-0325">Glycoprotein</keyword>
<evidence type="ECO:0000313" key="7">
    <source>
        <dbReference type="EMBL" id="KAF0768700.1"/>
    </source>
</evidence>
<feature type="compositionally biased region" description="Low complexity" evidence="5">
    <location>
        <begin position="183"/>
        <end position="205"/>
    </location>
</feature>
<feature type="compositionally biased region" description="Basic and acidic residues" evidence="5">
    <location>
        <begin position="453"/>
        <end position="471"/>
    </location>
</feature>
<evidence type="ECO:0000259" key="6">
    <source>
        <dbReference type="PROSITE" id="PS50240"/>
    </source>
</evidence>
<feature type="region of interest" description="Disordered" evidence="5">
    <location>
        <begin position="55"/>
        <end position="108"/>
    </location>
</feature>
<reference evidence="7 8" key="1">
    <citation type="submission" date="2019-08" db="EMBL/GenBank/DDBJ databases">
        <title>Whole genome of Aphis craccivora.</title>
        <authorList>
            <person name="Voronova N.V."/>
            <person name="Shulinski R.S."/>
            <person name="Bandarenka Y.V."/>
            <person name="Zhorov D.G."/>
            <person name="Warner D."/>
        </authorList>
    </citation>
    <scope>NUCLEOTIDE SEQUENCE [LARGE SCALE GENOMIC DNA]</scope>
    <source>
        <strain evidence="7">180601</strain>
        <tissue evidence="7">Whole Body</tissue>
    </source>
</reference>
<evidence type="ECO:0000256" key="1">
    <source>
        <dbReference type="ARBA" id="ARBA00022729"/>
    </source>
</evidence>
<sequence length="1139" mass="123030">MINLTTLCFYISVFPRLIHSLTTTNSNSIMRFLVTGSFLLVALVVHATTTEEWSWGKDKAKNKEQSVKTTDSGVATDREAKSIDSYSVANDDGSQESEVVPANSTDTQGRHVIRDRLCGLGLMECDDDELVEPKRYIGPQDLIYAQPVSLKPVGRPIAAIPVKSTGSPLSSVGYGPPRPVPYPSGSSSYGNGPSSSYGNGPPSSYGSGGPSPFGVGPPIRNRPGPVYGISSRPPQVFESEAAESYRPKQPIVSGVPSVALPAGNLQQHVHHHYHHSDGVDGIKAASSVVDSGFGPINGPIGGPLYGGNDGSPSLYGQSSSLSNSYGGSFDNYETPGGPLYKKQLNINAPPQSNSLNGPYAGDRYPSYETPRADNYGCYCVPYDQCLPHEVARKEDGIAGIDPRNLHQQGKTDIEAIGLDEVVVTDGNGTIVSHHKPTADVASDKQSKARRRRDAPQNKQDAEPRYLERPTSVDDLISNGYNVEIPYDDDHTDGRKFGGLLGGSSGGGGGAVNEDSDDTGSSGVKVRPTFGVSFGLPSGGGGGGSPYPISPYGPNPSVNPYGHSLGGGNGLNLGLVSVNPLLSLQVSKDEYGEKIVKPWVNLHVTPNAGLVHKVGDIVHKLKSPHYGGGYGHHEYPPSYLHQHNHYHVQPPPPPPPYYHGSPSYYGPSKPFYHSKPYYGGGYGGSSYGGGYESGGYSSGGYAPEYHSYRNEEYDNHDDYGSSAAGDYYGQQPDDFDSDSYYRSSNITGSNNSGNNNNAYNSHDESSSFGAAGSPKVSFPNDRQSTGSIKFVGGGQRRKRDVEERQSSYSASGRCGPRQVCCRRPPTPPIHSGSSSNYVSTGQCGKRNTHGITGRIKTPAYVDGDSEFGEYPWQVAILKKDPQESVYVCGGTLIDSLHVLTAAHCIKTYHEQDLRVRLGEWDVNHDVEFYPYVETDVVNMVIHREFYAGTLYNDLAILRMDKPVDFSRNPHVSPACLPDAFSDFTGQRCWTTGWGKDAFGDYGKYQNILKEVDVPVISNRQCETQLQQTRLGYDFKLHNGFLCAGGEEGKDACKILNISCILTIPSQQRLVLIHSNLSHQRRIVIRLKGDGGGPLVCERAGSWYLVGIVSWGVGCGQPGVPGVYVKVSHYLDWIRQITNKY</sequence>
<feature type="compositionally biased region" description="Low complexity" evidence="5">
    <location>
        <begin position="737"/>
        <end position="759"/>
    </location>
</feature>
<feature type="compositionally biased region" description="Gly residues" evidence="5">
    <location>
        <begin position="496"/>
        <end position="510"/>
    </location>
</feature>
<dbReference type="InterPro" id="IPR043504">
    <property type="entry name" value="Peptidase_S1_PA_chymotrypsin"/>
</dbReference>
<keyword evidence="2" id="KW-1015">Disulfide bond</keyword>
<dbReference type="InterPro" id="IPR009003">
    <property type="entry name" value="Peptidase_S1_PA"/>
</dbReference>
<accession>A0A6G0ZCN2</accession>
<dbReference type="InterPro" id="IPR018114">
    <property type="entry name" value="TRYPSIN_HIS"/>
</dbReference>
<protein>
    <submittedName>
        <fullName evidence="7">Collagen alpha-1(III) chain isoform X1</fullName>
    </submittedName>
</protein>
<evidence type="ECO:0000256" key="4">
    <source>
        <dbReference type="ARBA" id="ARBA00024195"/>
    </source>
</evidence>
<evidence type="ECO:0000256" key="2">
    <source>
        <dbReference type="ARBA" id="ARBA00023157"/>
    </source>
</evidence>